<dbReference type="InterPro" id="IPR023984">
    <property type="entry name" value="rSAM_ocin_1"/>
</dbReference>
<keyword evidence="5" id="KW-0411">Iron-sulfur</keyword>
<dbReference type="InterPro" id="IPR006158">
    <property type="entry name" value="Cobalamin-bd"/>
</dbReference>
<dbReference type="InterPro" id="IPR007197">
    <property type="entry name" value="rSAM"/>
</dbReference>
<evidence type="ECO:0000313" key="9">
    <source>
        <dbReference type="Proteomes" id="UP000886602"/>
    </source>
</evidence>
<evidence type="ECO:0000256" key="5">
    <source>
        <dbReference type="ARBA" id="ARBA00023014"/>
    </source>
</evidence>
<dbReference type="Proteomes" id="UP000886602">
    <property type="component" value="Unassembled WGS sequence"/>
</dbReference>
<dbReference type="InterPro" id="IPR023404">
    <property type="entry name" value="rSAM_horseshoe"/>
</dbReference>
<dbReference type="EMBL" id="JADJNC010000004">
    <property type="protein sequence ID" value="MBK7421957.1"/>
    <property type="molecule type" value="Genomic_DNA"/>
</dbReference>
<comment type="caution">
    <text evidence="8">The sequence shown here is derived from an EMBL/GenBank/DDBJ whole genome shotgun (WGS) entry which is preliminary data.</text>
</comment>
<dbReference type="SMART" id="SM00729">
    <property type="entry name" value="Elp3"/>
    <property type="match status" value="1"/>
</dbReference>
<dbReference type="PANTHER" id="PTHR43409">
    <property type="entry name" value="ANAEROBIC MAGNESIUM-PROTOPORPHYRIN IX MONOMETHYL ESTER CYCLASE-RELATED"/>
    <property type="match status" value="1"/>
</dbReference>
<dbReference type="SUPFAM" id="SSF102114">
    <property type="entry name" value="Radical SAM enzymes"/>
    <property type="match status" value="1"/>
</dbReference>
<evidence type="ECO:0000259" key="7">
    <source>
        <dbReference type="PROSITE" id="PS51918"/>
    </source>
</evidence>
<reference evidence="8" key="1">
    <citation type="submission" date="2020-10" db="EMBL/GenBank/DDBJ databases">
        <title>Connecting structure to function with the recovery of over 1000 high-quality activated sludge metagenome-assembled genomes encoding full-length rRNA genes using long-read sequencing.</title>
        <authorList>
            <person name="Singleton C.M."/>
            <person name="Petriglieri F."/>
            <person name="Kristensen J.M."/>
            <person name="Kirkegaard R.H."/>
            <person name="Michaelsen T.Y."/>
            <person name="Andersen M.H."/>
            <person name="Karst S.M."/>
            <person name="Dueholm M.S."/>
            <person name="Nielsen P.H."/>
            <person name="Albertsen M."/>
        </authorList>
    </citation>
    <scope>NUCLEOTIDE SEQUENCE</scope>
    <source>
        <strain evidence="8">EsbW_18-Q3-R4-48_MAXAC.044</strain>
    </source>
</reference>
<dbReference type="GO" id="GO:0003824">
    <property type="term" value="F:catalytic activity"/>
    <property type="evidence" value="ECO:0007669"/>
    <property type="project" value="InterPro"/>
</dbReference>
<dbReference type="InterPro" id="IPR058240">
    <property type="entry name" value="rSAM_sf"/>
</dbReference>
<dbReference type="CDD" id="cd01335">
    <property type="entry name" value="Radical_SAM"/>
    <property type="match status" value="1"/>
</dbReference>
<dbReference type="GO" id="GO:0046872">
    <property type="term" value="F:metal ion binding"/>
    <property type="evidence" value="ECO:0007669"/>
    <property type="project" value="UniProtKB-KW"/>
</dbReference>
<evidence type="ECO:0000256" key="4">
    <source>
        <dbReference type="ARBA" id="ARBA00023004"/>
    </source>
</evidence>
<sequence length="643" mass="70973">MNLTPPMPRLDLLLVAMPWETVQMPSIRLGLLKAVCDRAGFACEARHFNLDAMEHFFLGSRSHGQETDEAFGVEDYNAIAEMSVSGFGDWIFAVPPLCDPPPAESDPFLEAIRRRGDPAWQGRLDLIVRLRSQAPAFLAAKAKEVIACRPRVLGLTLCFGQTTGSLALARLVKAQDPTIRVIVGGGACEGEMGVALARAFPELDVVVRGEADRVLPELLRDLVDGGPITRRPGLCFLRDGELVAEARDILSAADLDRLPCPDFDDYFARLAQMPFRDRIADRIALPVEASRGCWWGQKHHCTFCGMNGDGMGYRCKEAQRTVDEIVSQARRYRVMHIQMVDNIMAVEHARELLPRLRDQGADFRLFWETKSNLTRPQVAMLRDAGVRAIQPGIESLSTSILTLMRKGVTALQNVRLLKWCLANGVTPIWNLLYGFPGEDEDEYARMAAFVPALGHLPPPTSFHPMCVDRFSPYFDDPERHGIELIGPVIDYRPMLGVDDATAGDMAYQFAFRYRDGRDPERYAAPLRTAVDTWCAQCHPARSLVYRRGPGFLSIVDRRPGMTGTVSDFGPLEAATYLACEDGADAATIVRWFAAQDVAVSSGWVQGFLDELATRNLVFTDGGKVLALALPANPDPPSAATAVV</sequence>
<evidence type="ECO:0000313" key="8">
    <source>
        <dbReference type="EMBL" id="MBK7421957.1"/>
    </source>
</evidence>
<organism evidence="8 9">
    <name type="scientific">Candidatus Propionivibrio dominans</name>
    <dbReference type="NCBI Taxonomy" id="2954373"/>
    <lineage>
        <taxon>Bacteria</taxon>
        <taxon>Pseudomonadati</taxon>
        <taxon>Pseudomonadota</taxon>
        <taxon>Betaproteobacteria</taxon>
        <taxon>Rhodocyclales</taxon>
        <taxon>Rhodocyclaceae</taxon>
        <taxon>Propionivibrio</taxon>
    </lineage>
</organism>
<evidence type="ECO:0000256" key="1">
    <source>
        <dbReference type="ARBA" id="ARBA00001966"/>
    </source>
</evidence>
<dbReference type="PANTHER" id="PTHR43409:SF7">
    <property type="entry name" value="BLL1977 PROTEIN"/>
    <property type="match status" value="1"/>
</dbReference>
<accession>A0A9D7F4M9</accession>
<dbReference type="GO" id="GO:0051536">
    <property type="term" value="F:iron-sulfur cluster binding"/>
    <property type="evidence" value="ECO:0007669"/>
    <property type="project" value="UniProtKB-KW"/>
</dbReference>
<dbReference type="PROSITE" id="PS51918">
    <property type="entry name" value="RADICAL_SAM"/>
    <property type="match status" value="1"/>
</dbReference>
<dbReference type="PROSITE" id="PS51332">
    <property type="entry name" value="B12_BINDING"/>
    <property type="match status" value="1"/>
</dbReference>
<feature type="domain" description="B12-binding" evidence="6">
    <location>
        <begin position="87"/>
        <end position="229"/>
    </location>
</feature>
<dbReference type="GO" id="GO:0031419">
    <property type="term" value="F:cobalamin binding"/>
    <property type="evidence" value="ECO:0007669"/>
    <property type="project" value="InterPro"/>
</dbReference>
<dbReference type="AlphaFoldDB" id="A0A9D7F4M9"/>
<name>A0A9D7F4M9_9RHOO</name>
<evidence type="ECO:0000259" key="6">
    <source>
        <dbReference type="PROSITE" id="PS51332"/>
    </source>
</evidence>
<dbReference type="SFLD" id="SFLDS00029">
    <property type="entry name" value="Radical_SAM"/>
    <property type="match status" value="1"/>
</dbReference>
<keyword evidence="2" id="KW-0949">S-adenosyl-L-methionine</keyword>
<evidence type="ECO:0000256" key="2">
    <source>
        <dbReference type="ARBA" id="ARBA00022691"/>
    </source>
</evidence>
<dbReference type="InterPro" id="IPR006638">
    <property type="entry name" value="Elp3/MiaA/NifB-like_rSAM"/>
</dbReference>
<feature type="domain" description="Radical SAM core" evidence="7">
    <location>
        <begin position="279"/>
        <end position="508"/>
    </location>
</feature>
<dbReference type="Gene3D" id="3.80.30.20">
    <property type="entry name" value="tm_1862 like domain"/>
    <property type="match status" value="1"/>
</dbReference>
<protein>
    <submittedName>
        <fullName evidence="8">RiPP maturation radical SAM C-methyltransferase</fullName>
    </submittedName>
</protein>
<dbReference type="SFLD" id="SFLDG01082">
    <property type="entry name" value="B12-binding_domain_containing"/>
    <property type="match status" value="1"/>
</dbReference>
<comment type="cofactor">
    <cofactor evidence="1">
        <name>[4Fe-4S] cluster</name>
        <dbReference type="ChEBI" id="CHEBI:49883"/>
    </cofactor>
</comment>
<dbReference type="Pfam" id="PF04055">
    <property type="entry name" value="Radical_SAM"/>
    <property type="match status" value="1"/>
</dbReference>
<dbReference type="InterPro" id="IPR051198">
    <property type="entry name" value="BchE-like"/>
</dbReference>
<dbReference type="GO" id="GO:0005829">
    <property type="term" value="C:cytosol"/>
    <property type="evidence" value="ECO:0007669"/>
    <property type="project" value="TreeGrafter"/>
</dbReference>
<keyword evidence="4" id="KW-0408">Iron</keyword>
<dbReference type="NCBIfam" id="TIGR03975">
    <property type="entry name" value="rSAM_ocin_1"/>
    <property type="match status" value="1"/>
</dbReference>
<dbReference type="SFLD" id="SFLDF00324">
    <property type="entry name" value="bacteriocin_maturation"/>
    <property type="match status" value="1"/>
</dbReference>
<dbReference type="Gene3D" id="3.40.50.280">
    <property type="entry name" value="Cobalamin-binding domain"/>
    <property type="match status" value="1"/>
</dbReference>
<evidence type="ECO:0000256" key="3">
    <source>
        <dbReference type="ARBA" id="ARBA00022723"/>
    </source>
</evidence>
<keyword evidence="3" id="KW-0479">Metal-binding</keyword>
<gene>
    <name evidence="8" type="ORF">IPJ48_02030</name>
</gene>
<proteinExistence type="predicted"/>